<comment type="function">
    <text evidence="5">Bidirectionally degrades single-stranded DNA into large acid-insoluble oligonucleotides, which are then degraded further into small acid-soluble oligonucleotides.</text>
</comment>
<dbReference type="RefSeq" id="WP_370596371.1">
    <property type="nucleotide sequence ID" value="NZ_JALBUR010000024.1"/>
</dbReference>
<dbReference type="EMBL" id="JALBUR010000024">
    <property type="protein sequence ID" value="MDX8420154.1"/>
    <property type="molecule type" value="Genomic_DNA"/>
</dbReference>
<dbReference type="GO" id="GO:0008855">
    <property type="term" value="F:exodeoxyribonuclease VII activity"/>
    <property type="evidence" value="ECO:0007669"/>
    <property type="project" value="UniProtKB-UniRule"/>
</dbReference>
<reference evidence="9 10" key="1">
    <citation type="submission" date="2022-03" db="EMBL/GenBank/DDBJ databases">
        <title>Novel taxa within the pig intestine.</title>
        <authorList>
            <person name="Wylensek D."/>
            <person name="Bishof K."/>
            <person name="Afrizal A."/>
            <person name="Clavel T."/>
        </authorList>
    </citation>
    <scope>NUCLEOTIDE SEQUENCE [LARGE SCALE GENOMIC DNA]</scope>
    <source>
        <strain evidence="9 10">CLA-KB-P133</strain>
    </source>
</reference>
<dbReference type="NCBIfam" id="TIGR00237">
    <property type="entry name" value="xseA"/>
    <property type="match status" value="1"/>
</dbReference>
<evidence type="ECO:0000256" key="1">
    <source>
        <dbReference type="ARBA" id="ARBA00022490"/>
    </source>
</evidence>
<comment type="caution">
    <text evidence="9">The sequence shown here is derived from an EMBL/GenBank/DDBJ whole genome shotgun (WGS) entry which is preliminary data.</text>
</comment>
<keyword evidence="3 5" id="KW-0378">Hydrolase</keyword>
<dbReference type="GO" id="GO:0009318">
    <property type="term" value="C:exodeoxyribonuclease VII complex"/>
    <property type="evidence" value="ECO:0007669"/>
    <property type="project" value="UniProtKB-UniRule"/>
</dbReference>
<evidence type="ECO:0000259" key="8">
    <source>
        <dbReference type="Pfam" id="PF13742"/>
    </source>
</evidence>
<evidence type="ECO:0000256" key="6">
    <source>
        <dbReference type="RuleBase" id="RU004355"/>
    </source>
</evidence>
<evidence type="ECO:0000313" key="10">
    <source>
        <dbReference type="Proteomes" id="UP001286174"/>
    </source>
</evidence>
<sequence length="466" mass="52436">MSGRRIVPVSTLVRYLKGQLEGNPVLHGVLIEGEISNLRKPYSGHWYFSLKDDTASMACVMFSSRNRNVRFDPKNGDKVIVRADVTVYESEGRMQMMVDAMKPSGIGDLYLQLEALKKKLSAEGLFQDIYKKPLPLYPMSIGIVTGNHTAALSDVLVTLKKRWPIAKAVVYPAAVQGEGAAVQIIDALHKADAAGHDIILLVRGGGSLEDLWCFNDEQLARVVFAMHTPIVTGVGHEIDTTLVDYVSDHRANTPTGAVEAATPDIHEVEDLLHTYQTRMIHQMQVRMGNAEKQLVHLSSSPVLSRPENLYNQRQMKLDYLRERILGYTSVLKEERNRFEQLSHSLSQQIHTKESLLMQKSMDYRSRMMMACLGRIHQEQSELRNLHTRLSTDEKMALERRRSDLEKQMRLLDAYSPLKILDRGYAVVSKDGSAVHDVSQLQTGDMVKIRFGVGSASAAIRDTRKEP</sequence>
<dbReference type="PANTHER" id="PTHR30008">
    <property type="entry name" value="EXODEOXYRIBONUCLEASE 7 LARGE SUBUNIT"/>
    <property type="match status" value="1"/>
</dbReference>
<dbReference type="EC" id="3.1.11.6" evidence="5"/>
<dbReference type="GO" id="GO:0006308">
    <property type="term" value="P:DNA catabolic process"/>
    <property type="evidence" value="ECO:0007669"/>
    <property type="project" value="UniProtKB-UniRule"/>
</dbReference>
<feature type="domain" description="Exonuclease VII large subunit C-terminal" evidence="7">
    <location>
        <begin position="125"/>
        <end position="457"/>
    </location>
</feature>
<dbReference type="InterPro" id="IPR003753">
    <property type="entry name" value="Exonuc_VII_L"/>
</dbReference>
<keyword evidence="1 5" id="KW-0963">Cytoplasm</keyword>
<keyword evidence="4 5" id="KW-0269">Exonuclease</keyword>
<organism evidence="9 10">
    <name type="scientific">Grylomicrobium aquisgranensis</name>
    <dbReference type="NCBI Taxonomy" id="2926318"/>
    <lineage>
        <taxon>Bacteria</taxon>
        <taxon>Bacillati</taxon>
        <taxon>Bacillota</taxon>
        <taxon>Erysipelotrichia</taxon>
        <taxon>Erysipelotrichales</taxon>
        <taxon>Erysipelotrichaceae</taxon>
        <taxon>Grylomicrobium</taxon>
    </lineage>
</organism>
<comment type="subcellular location">
    <subcellularLocation>
        <location evidence="5 6">Cytoplasm</location>
    </subcellularLocation>
</comment>
<comment type="catalytic activity">
    <reaction evidence="5 6">
        <text>Exonucleolytic cleavage in either 5'- to 3'- or 3'- to 5'-direction to yield nucleoside 5'-phosphates.</text>
        <dbReference type="EC" id="3.1.11.6"/>
    </reaction>
</comment>
<dbReference type="HAMAP" id="MF_00378">
    <property type="entry name" value="Exonuc_7_L"/>
    <property type="match status" value="1"/>
</dbReference>
<dbReference type="PANTHER" id="PTHR30008:SF0">
    <property type="entry name" value="EXODEOXYRIBONUCLEASE 7 LARGE SUBUNIT"/>
    <property type="match status" value="1"/>
</dbReference>
<dbReference type="CDD" id="cd04489">
    <property type="entry name" value="ExoVII_LU_OBF"/>
    <property type="match status" value="1"/>
</dbReference>
<evidence type="ECO:0000259" key="7">
    <source>
        <dbReference type="Pfam" id="PF02601"/>
    </source>
</evidence>
<evidence type="ECO:0000256" key="3">
    <source>
        <dbReference type="ARBA" id="ARBA00022801"/>
    </source>
</evidence>
<dbReference type="GO" id="GO:0005737">
    <property type="term" value="C:cytoplasm"/>
    <property type="evidence" value="ECO:0007669"/>
    <property type="project" value="UniProtKB-SubCell"/>
</dbReference>
<feature type="domain" description="OB-fold nucleic acid binding" evidence="8">
    <location>
        <begin position="8"/>
        <end position="101"/>
    </location>
</feature>
<keyword evidence="2 5" id="KW-0540">Nuclease</keyword>
<proteinExistence type="inferred from homology"/>
<dbReference type="Pfam" id="PF13742">
    <property type="entry name" value="tRNA_anti_2"/>
    <property type="match status" value="1"/>
</dbReference>
<evidence type="ECO:0000256" key="5">
    <source>
        <dbReference type="HAMAP-Rule" id="MF_00378"/>
    </source>
</evidence>
<dbReference type="InterPro" id="IPR025824">
    <property type="entry name" value="OB-fold_nuc-bd_dom"/>
</dbReference>
<dbReference type="InterPro" id="IPR020579">
    <property type="entry name" value="Exonuc_VII_lsu_C"/>
</dbReference>
<evidence type="ECO:0000313" key="9">
    <source>
        <dbReference type="EMBL" id="MDX8420154.1"/>
    </source>
</evidence>
<dbReference type="GO" id="GO:0003676">
    <property type="term" value="F:nucleic acid binding"/>
    <property type="evidence" value="ECO:0007669"/>
    <property type="project" value="InterPro"/>
</dbReference>
<evidence type="ECO:0000256" key="4">
    <source>
        <dbReference type="ARBA" id="ARBA00022839"/>
    </source>
</evidence>
<comment type="similarity">
    <text evidence="5 6">Belongs to the XseA family.</text>
</comment>
<protein>
    <recommendedName>
        <fullName evidence="5">Exodeoxyribonuclease 7 large subunit</fullName>
        <ecNumber evidence="5">3.1.11.6</ecNumber>
    </recommendedName>
    <alternativeName>
        <fullName evidence="5">Exodeoxyribonuclease VII large subunit</fullName>
        <shortName evidence="5">Exonuclease VII large subunit</shortName>
    </alternativeName>
</protein>
<keyword evidence="10" id="KW-1185">Reference proteome</keyword>
<comment type="subunit">
    <text evidence="5">Heterooligomer composed of large and small subunits.</text>
</comment>
<evidence type="ECO:0000256" key="2">
    <source>
        <dbReference type="ARBA" id="ARBA00022722"/>
    </source>
</evidence>
<dbReference type="Proteomes" id="UP001286174">
    <property type="component" value="Unassembled WGS sequence"/>
</dbReference>
<dbReference type="AlphaFoldDB" id="A0AB35U5Q8"/>
<dbReference type="Pfam" id="PF02601">
    <property type="entry name" value="Exonuc_VII_L"/>
    <property type="match status" value="1"/>
</dbReference>
<name>A0AB35U5Q8_9FIRM</name>
<accession>A0AB35U5Q8</accession>
<gene>
    <name evidence="5 9" type="primary">xseA</name>
    <name evidence="9" type="ORF">MOZ60_08615</name>
</gene>